<dbReference type="SUPFAM" id="SSF56784">
    <property type="entry name" value="HAD-like"/>
    <property type="match status" value="1"/>
</dbReference>
<keyword evidence="9" id="KW-1185">Reference proteome</keyword>
<dbReference type="STRING" id="49547.MBCUR_09570"/>
<evidence type="ECO:0000256" key="6">
    <source>
        <dbReference type="ARBA" id="ARBA00022801"/>
    </source>
</evidence>
<comment type="function">
    <text evidence="2">Catalyzes the dephosphorylation of D,L-glyceraldehyde 3-phosphate in vitro.</text>
</comment>
<dbReference type="Pfam" id="PF13419">
    <property type="entry name" value="HAD_2"/>
    <property type="match status" value="1"/>
</dbReference>
<evidence type="ECO:0000256" key="4">
    <source>
        <dbReference type="ARBA" id="ARBA00019531"/>
    </source>
</evidence>
<evidence type="ECO:0000256" key="3">
    <source>
        <dbReference type="ARBA" id="ARBA00007958"/>
    </source>
</evidence>
<keyword evidence="6 8" id="KW-0378">Hydrolase</keyword>
<evidence type="ECO:0000256" key="5">
    <source>
        <dbReference type="ARBA" id="ARBA00022723"/>
    </source>
</evidence>
<dbReference type="InterPro" id="IPR041492">
    <property type="entry name" value="HAD_2"/>
</dbReference>
<comment type="cofactor">
    <cofactor evidence="1">
        <name>Mg(2+)</name>
        <dbReference type="ChEBI" id="CHEBI:18420"/>
    </cofactor>
</comment>
<dbReference type="GO" id="GO:0046872">
    <property type="term" value="F:metal ion binding"/>
    <property type="evidence" value="ECO:0007669"/>
    <property type="project" value="UniProtKB-KW"/>
</dbReference>
<dbReference type="GO" id="GO:0044281">
    <property type="term" value="P:small molecule metabolic process"/>
    <property type="evidence" value="ECO:0007669"/>
    <property type="project" value="UniProtKB-ARBA"/>
</dbReference>
<proteinExistence type="inferred from homology"/>
<dbReference type="InterPro" id="IPR006439">
    <property type="entry name" value="HAD-SF_hydro_IA"/>
</dbReference>
<protein>
    <recommendedName>
        <fullName evidence="4">Glyceraldehyde 3-phosphate phosphatase</fullName>
    </recommendedName>
</protein>
<comment type="similarity">
    <text evidence="3">Belongs to the HAD-like hydrolase superfamily.</text>
</comment>
<gene>
    <name evidence="8" type="primary">yjjG</name>
    <name evidence="8" type="ORF">MBCUR_09570</name>
</gene>
<dbReference type="InterPro" id="IPR023214">
    <property type="entry name" value="HAD_sf"/>
</dbReference>
<dbReference type="GO" id="GO:0016791">
    <property type="term" value="F:phosphatase activity"/>
    <property type="evidence" value="ECO:0007669"/>
    <property type="project" value="TreeGrafter"/>
</dbReference>
<keyword evidence="7" id="KW-0460">Magnesium</keyword>
<evidence type="ECO:0000256" key="1">
    <source>
        <dbReference type="ARBA" id="ARBA00001946"/>
    </source>
</evidence>
<dbReference type="PRINTS" id="PR00413">
    <property type="entry name" value="HADHALOGNASE"/>
</dbReference>
<dbReference type="OrthoDB" id="27736at2157"/>
<dbReference type="EMBL" id="LWMV01000163">
    <property type="protein sequence ID" value="KZX12704.1"/>
    <property type="molecule type" value="Genomic_DNA"/>
</dbReference>
<dbReference type="SFLD" id="SFLDS00003">
    <property type="entry name" value="Haloacid_Dehalogenase"/>
    <property type="match status" value="1"/>
</dbReference>
<dbReference type="AlphaFoldDB" id="A0A166B0E3"/>
<dbReference type="RefSeq" id="WP_067090892.1">
    <property type="nucleotide sequence ID" value="NZ_LWMV01000163.1"/>
</dbReference>
<sequence length="225" mass="25562">MKVIFFDIDDTLLGTSNFAKVAREAAINMMVENGLPLSHSEAYNLLQEIIVEKGSNYNKHFNLLTERVYGKENPMLIALGMVSYHNVKFALLKPFAKTLDILIYLKSKGYRLAVISNGRTIKQWEKLVRLNLHNFFDEVITSEEVSIEKPNKGIFEESLKRMNTKAENSIMVGNKFDVDVLGGLNAGMDGILVNSNLSEDKLNEIRKNYPEVIIIDNISQLNEYL</sequence>
<dbReference type="InterPro" id="IPR051400">
    <property type="entry name" value="HAD-like_hydrolase"/>
</dbReference>
<organism evidence="8 9">
    <name type="scientific">Methanobrevibacter curvatus</name>
    <dbReference type="NCBI Taxonomy" id="49547"/>
    <lineage>
        <taxon>Archaea</taxon>
        <taxon>Methanobacteriati</taxon>
        <taxon>Methanobacteriota</taxon>
        <taxon>Methanomada group</taxon>
        <taxon>Methanobacteria</taxon>
        <taxon>Methanobacteriales</taxon>
        <taxon>Methanobacteriaceae</taxon>
        <taxon>Methanobrevibacter</taxon>
    </lineage>
</organism>
<accession>A0A166B0E3</accession>
<evidence type="ECO:0000256" key="2">
    <source>
        <dbReference type="ARBA" id="ARBA00003513"/>
    </source>
</evidence>
<evidence type="ECO:0000313" key="9">
    <source>
        <dbReference type="Proteomes" id="UP000077245"/>
    </source>
</evidence>
<dbReference type="NCBIfam" id="TIGR02253">
    <property type="entry name" value="CTE7"/>
    <property type="match status" value="1"/>
</dbReference>
<evidence type="ECO:0000313" key="8">
    <source>
        <dbReference type="EMBL" id="KZX12704.1"/>
    </source>
</evidence>
<dbReference type="Gene3D" id="3.40.50.1000">
    <property type="entry name" value="HAD superfamily/HAD-like"/>
    <property type="match status" value="1"/>
</dbReference>
<comment type="caution">
    <text evidence="8">The sequence shown here is derived from an EMBL/GenBank/DDBJ whole genome shotgun (WGS) entry which is preliminary data.</text>
</comment>
<dbReference type="SFLD" id="SFLDG01129">
    <property type="entry name" value="C1.5:_HAD__Beta-PGM__Phosphata"/>
    <property type="match status" value="1"/>
</dbReference>
<name>A0A166B0E3_9EURY</name>
<dbReference type="PANTHER" id="PTHR46470">
    <property type="entry name" value="N-ACYLNEURAMINATE-9-PHOSPHATASE"/>
    <property type="match status" value="1"/>
</dbReference>
<dbReference type="Gene3D" id="1.10.150.520">
    <property type="match status" value="1"/>
</dbReference>
<dbReference type="NCBIfam" id="TIGR01549">
    <property type="entry name" value="HAD-SF-IA-v1"/>
    <property type="match status" value="1"/>
</dbReference>
<dbReference type="PATRIC" id="fig|49547.3.peg.1026"/>
<dbReference type="PANTHER" id="PTHR46470:SF2">
    <property type="entry name" value="GLYCERALDEHYDE 3-PHOSPHATE PHOSPHATASE"/>
    <property type="match status" value="1"/>
</dbReference>
<dbReference type="InterPro" id="IPR011950">
    <property type="entry name" value="HAD-SF_hydro_IA_CTE7"/>
</dbReference>
<keyword evidence="5" id="KW-0479">Metal-binding</keyword>
<dbReference type="InterPro" id="IPR036412">
    <property type="entry name" value="HAD-like_sf"/>
</dbReference>
<dbReference type="Proteomes" id="UP000077245">
    <property type="component" value="Unassembled WGS sequence"/>
</dbReference>
<reference evidence="8 9" key="1">
    <citation type="submission" date="2016-04" db="EMBL/GenBank/DDBJ databases">
        <title>Genome sequence of Methanobrevibacter curvatus DSM 11111.</title>
        <authorList>
            <person name="Poehlein A."/>
            <person name="Seedorf H."/>
            <person name="Daniel R."/>
        </authorList>
    </citation>
    <scope>NUCLEOTIDE SEQUENCE [LARGE SCALE GENOMIC DNA]</scope>
    <source>
        <strain evidence="8 9">DSM 11111</strain>
    </source>
</reference>
<evidence type="ECO:0000256" key="7">
    <source>
        <dbReference type="ARBA" id="ARBA00022842"/>
    </source>
</evidence>